<dbReference type="RefSeq" id="WP_116849297.1">
    <property type="nucleotide sequence ID" value="NZ_QTJU01000011.1"/>
</dbReference>
<sequence>MKRIVIPTDFTIGSLQLVGEVAAHFPGSRLHITLLHGMEMPTGILDLLFLGKRNEHNEMVTPAFANACQIIENKYASVLEQLTVQFVYGNNRRVVQHFLDANDIGLVVLPSDGLKPMADPQSVDLAALLKKCRVPVLELPVKTAAAKEKVLLADLLLAG</sequence>
<evidence type="ECO:0008006" key="3">
    <source>
        <dbReference type="Google" id="ProtNLM"/>
    </source>
</evidence>
<dbReference type="Proteomes" id="UP000261284">
    <property type="component" value="Unassembled WGS sequence"/>
</dbReference>
<dbReference type="EMBL" id="QTJU01000011">
    <property type="protein sequence ID" value="RFM26118.1"/>
    <property type="molecule type" value="Genomic_DNA"/>
</dbReference>
<dbReference type="SUPFAM" id="SSF52402">
    <property type="entry name" value="Adenine nucleotide alpha hydrolases-like"/>
    <property type="match status" value="1"/>
</dbReference>
<organism evidence="1 2">
    <name type="scientific">Deminuibacter soli</name>
    <dbReference type="NCBI Taxonomy" id="2291815"/>
    <lineage>
        <taxon>Bacteria</taxon>
        <taxon>Pseudomonadati</taxon>
        <taxon>Bacteroidota</taxon>
        <taxon>Chitinophagia</taxon>
        <taxon>Chitinophagales</taxon>
        <taxon>Chitinophagaceae</taxon>
        <taxon>Deminuibacter</taxon>
    </lineage>
</organism>
<dbReference type="OrthoDB" id="893860at2"/>
<accession>A0A3E1NEB9</accession>
<gene>
    <name evidence="1" type="ORF">DXN05_21155</name>
</gene>
<protein>
    <recommendedName>
        <fullName evidence="3">Universal stress protein</fullName>
    </recommendedName>
</protein>
<comment type="caution">
    <text evidence="1">The sequence shown here is derived from an EMBL/GenBank/DDBJ whole genome shotgun (WGS) entry which is preliminary data.</text>
</comment>
<reference evidence="1 2" key="1">
    <citation type="submission" date="2018-08" db="EMBL/GenBank/DDBJ databases">
        <title>Chitinophagaceae sp. K23C18032701, a novel bacterium isolated from forest soil.</title>
        <authorList>
            <person name="Wang C."/>
        </authorList>
    </citation>
    <scope>NUCLEOTIDE SEQUENCE [LARGE SCALE GENOMIC DNA]</scope>
    <source>
        <strain evidence="1 2">K23C18032701</strain>
    </source>
</reference>
<evidence type="ECO:0000313" key="2">
    <source>
        <dbReference type="Proteomes" id="UP000261284"/>
    </source>
</evidence>
<dbReference type="InterPro" id="IPR014729">
    <property type="entry name" value="Rossmann-like_a/b/a_fold"/>
</dbReference>
<name>A0A3E1NEB9_9BACT</name>
<dbReference type="Gene3D" id="3.40.50.620">
    <property type="entry name" value="HUPs"/>
    <property type="match status" value="1"/>
</dbReference>
<evidence type="ECO:0000313" key="1">
    <source>
        <dbReference type="EMBL" id="RFM26118.1"/>
    </source>
</evidence>
<dbReference type="AlphaFoldDB" id="A0A3E1NEB9"/>
<proteinExistence type="predicted"/>
<keyword evidence="2" id="KW-1185">Reference proteome</keyword>